<accession>Q0FXG6</accession>
<sequence length="78" mass="8732">MGVSEIRRLKQLENEDGKLQRLVSDLTLRIGGGLPLVTLHKFDRETFPPEFAPSNIVNDHSERAPQHAREGPSNNFGP</sequence>
<proteinExistence type="predicted"/>
<keyword evidence="3" id="KW-1185">Reference proteome</keyword>
<dbReference type="HOGENOM" id="CLU_2616889_0_0_5"/>
<comment type="caution">
    <text evidence="2">The sequence shown here is derived from an EMBL/GenBank/DDBJ whole genome shotgun (WGS) entry which is preliminary data.</text>
</comment>
<feature type="compositionally biased region" description="Basic and acidic residues" evidence="1">
    <location>
        <begin position="59"/>
        <end position="70"/>
    </location>
</feature>
<evidence type="ECO:0000313" key="2">
    <source>
        <dbReference type="EMBL" id="EAU39684.1"/>
    </source>
</evidence>
<dbReference type="Proteomes" id="UP000004310">
    <property type="component" value="Unassembled WGS sequence"/>
</dbReference>
<feature type="region of interest" description="Disordered" evidence="1">
    <location>
        <begin position="48"/>
        <end position="78"/>
    </location>
</feature>
<evidence type="ECO:0000256" key="1">
    <source>
        <dbReference type="SAM" id="MobiDB-lite"/>
    </source>
</evidence>
<evidence type="ECO:0000313" key="3">
    <source>
        <dbReference type="Proteomes" id="UP000004310"/>
    </source>
</evidence>
<gene>
    <name evidence="2" type="ORF">FP2506_01843</name>
</gene>
<reference evidence="2 3" key="1">
    <citation type="journal article" date="2010" name="J. Bacteriol.">
        <title>Genome sequence of Fulvimarina pelagi HTCC2506T, a Mn(II)-oxidizing alphaproteobacterium possessing an aerobic anoxygenic photosynthetic gene cluster and Xanthorhodopsin.</title>
        <authorList>
            <person name="Kang I."/>
            <person name="Oh H.M."/>
            <person name="Lim S.I."/>
            <person name="Ferriera S."/>
            <person name="Giovannoni S.J."/>
            <person name="Cho J.C."/>
        </authorList>
    </citation>
    <scope>NUCLEOTIDE SEQUENCE [LARGE SCALE GENOMIC DNA]</scope>
    <source>
        <strain evidence="2 3">HTCC2506</strain>
    </source>
</reference>
<protein>
    <submittedName>
        <fullName evidence="2">Uncharacterized protein</fullName>
    </submittedName>
</protein>
<dbReference type="AlphaFoldDB" id="Q0FXG6"/>
<dbReference type="EMBL" id="AATP01000014">
    <property type="protein sequence ID" value="EAU39684.1"/>
    <property type="molecule type" value="Genomic_DNA"/>
</dbReference>
<organism evidence="2 3">
    <name type="scientific">Fulvimarina pelagi HTCC2506</name>
    <dbReference type="NCBI Taxonomy" id="314231"/>
    <lineage>
        <taxon>Bacteria</taxon>
        <taxon>Pseudomonadati</taxon>
        <taxon>Pseudomonadota</taxon>
        <taxon>Alphaproteobacteria</taxon>
        <taxon>Hyphomicrobiales</taxon>
        <taxon>Aurantimonadaceae</taxon>
        <taxon>Fulvimarina</taxon>
    </lineage>
</organism>
<name>Q0FXG6_9HYPH</name>